<dbReference type="Proteomes" id="UP000018566">
    <property type="component" value="Chromosome"/>
</dbReference>
<dbReference type="KEGG" id="bthu:YBT1518_14585"/>
<gene>
    <name evidence="1" type="ORF">YBT1518_14585</name>
</gene>
<name>A0A9W3PG48_BACTU</name>
<sequence>MERIFELKNVIKISFCRNKETKKEHHASVPFRIGGNTLSWILKKYMA</sequence>
<evidence type="ECO:0000313" key="2">
    <source>
        <dbReference type="Proteomes" id="UP000018566"/>
    </source>
</evidence>
<dbReference type="AlphaFoldDB" id="A0A9W3PG48"/>
<evidence type="ECO:0000313" key="1">
    <source>
        <dbReference type="EMBL" id="AHA72085.1"/>
    </source>
</evidence>
<reference evidence="1 2" key="1">
    <citation type="submission" date="2013-05" db="EMBL/GenBank/DDBJ databases">
        <title>Complete genome sequence of Bacillus thuringiensis YBT-1518, a typical strain with high toxicity to nematode.</title>
        <authorList>
            <person name="Wang P."/>
            <person name="Zhang C."/>
            <person name="Guo M."/>
            <person name="Guo S."/>
            <person name="Zhu Y."/>
            <person name="Zheng J."/>
            <person name="Zhu L."/>
            <person name="Ruan L."/>
            <person name="Peng D."/>
            <person name="Sun M."/>
        </authorList>
    </citation>
    <scope>NUCLEOTIDE SEQUENCE [LARGE SCALE GENOMIC DNA]</scope>
    <source>
        <strain evidence="1 2">YBT-1518</strain>
    </source>
</reference>
<accession>A0A9W3PG48</accession>
<proteinExistence type="predicted"/>
<protein>
    <submittedName>
        <fullName evidence="1">Uncharacterized protein</fullName>
    </submittedName>
</protein>
<organism evidence="1 2">
    <name type="scientific">Bacillus thuringiensis YBT-1518</name>
    <dbReference type="NCBI Taxonomy" id="529122"/>
    <lineage>
        <taxon>Bacteria</taxon>
        <taxon>Bacillati</taxon>
        <taxon>Bacillota</taxon>
        <taxon>Bacilli</taxon>
        <taxon>Bacillales</taxon>
        <taxon>Bacillaceae</taxon>
        <taxon>Bacillus</taxon>
        <taxon>Bacillus cereus group</taxon>
    </lineage>
</organism>
<dbReference type="EMBL" id="CP005935">
    <property type="protein sequence ID" value="AHA72085.1"/>
    <property type="molecule type" value="Genomic_DNA"/>
</dbReference>